<dbReference type="InterPro" id="IPR013216">
    <property type="entry name" value="Methyltransf_11"/>
</dbReference>
<sequence length="291" mass="34482">MEENIAENPKKENSEAAIRRLKRFDSTKKGQNFLWGQIEYEIEQRQLDIDYFLYKIGRDKLTEPIIQSRVNELISYRREKEFTFQRNIDQFANIFEIRRNEIIERLSKGNILDIGIGRKGDPNNESYGEYLGKLNEKVKIISLDIKRDLLLERKSSVQANAIRLPFSDNSFDRIIACASMPMWTEHPSQVDDFFDEVVRVAKKGGEIWITPISQIYLLPYLDKDWRKNEDMFFIHSLIQKRVYEKLRELNTNKDLSLKLVRTFEAYDEKSNSYILDTTISDPNRVIIKKKP</sequence>
<dbReference type="Proteomes" id="UP000177501">
    <property type="component" value="Unassembled WGS sequence"/>
</dbReference>
<dbReference type="InterPro" id="IPR029063">
    <property type="entry name" value="SAM-dependent_MTases_sf"/>
</dbReference>
<evidence type="ECO:0000313" key="2">
    <source>
        <dbReference type="EMBL" id="OGM57384.1"/>
    </source>
</evidence>
<reference evidence="2 3" key="1">
    <citation type="journal article" date="2016" name="Nat. Commun.">
        <title>Thousands of microbial genomes shed light on interconnected biogeochemical processes in an aquifer system.</title>
        <authorList>
            <person name="Anantharaman K."/>
            <person name="Brown C.T."/>
            <person name="Hug L.A."/>
            <person name="Sharon I."/>
            <person name="Castelle C.J."/>
            <person name="Probst A.J."/>
            <person name="Thomas B.C."/>
            <person name="Singh A."/>
            <person name="Wilkins M.J."/>
            <person name="Karaoz U."/>
            <person name="Brodie E.L."/>
            <person name="Williams K.H."/>
            <person name="Hubbard S.S."/>
            <person name="Banfield J.F."/>
        </authorList>
    </citation>
    <scope>NUCLEOTIDE SEQUENCE [LARGE SCALE GENOMIC DNA]</scope>
</reference>
<dbReference type="GO" id="GO:0008757">
    <property type="term" value="F:S-adenosylmethionine-dependent methyltransferase activity"/>
    <property type="evidence" value="ECO:0007669"/>
    <property type="project" value="InterPro"/>
</dbReference>
<dbReference type="Gene3D" id="3.40.50.150">
    <property type="entry name" value="Vaccinia Virus protein VP39"/>
    <property type="match status" value="1"/>
</dbReference>
<proteinExistence type="predicted"/>
<evidence type="ECO:0000259" key="1">
    <source>
        <dbReference type="Pfam" id="PF08241"/>
    </source>
</evidence>
<name>A0A1F8B060_9BACT</name>
<comment type="caution">
    <text evidence="2">The sequence shown here is derived from an EMBL/GenBank/DDBJ whole genome shotgun (WGS) entry which is preliminary data.</text>
</comment>
<dbReference type="EMBL" id="MGHA01000060">
    <property type="protein sequence ID" value="OGM57384.1"/>
    <property type="molecule type" value="Genomic_DNA"/>
</dbReference>
<dbReference type="SUPFAM" id="SSF53335">
    <property type="entry name" value="S-adenosyl-L-methionine-dependent methyltransferases"/>
    <property type="match status" value="1"/>
</dbReference>
<protein>
    <recommendedName>
        <fullName evidence="1">Methyltransferase type 11 domain-containing protein</fullName>
    </recommendedName>
</protein>
<organism evidence="2 3">
    <name type="scientific">Candidatus Woesebacteria bacterium RIFCSPLOWO2_01_FULL_37_19</name>
    <dbReference type="NCBI Taxonomy" id="1802514"/>
    <lineage>
        <taxon>Bacteria</taxon>
        <taxon>Candidatus Woeseibacteriota</taxon>
    </lineage>
</organism>
<evidence type="ECO:0000313" key="3">
    <source>
        <dbReference type="Proteomes" id="UP000177501"/>
    </source>
</evidence>
<accession>A0A1F8B060</accession>
<dbReference type="STRING" id="1802514.A2955_02880"/>
<feature type="domain" description="Methyltransferase type 11" evidence="1">
    <location>
        <begin position="139"/>
        <end position="209"/>
    </location>
</feature>
<dbReference type="AlphaFoldDB" id="A0A1F8B060"/>
<dbReference type="Pfam" id="PF08241">
    <property type="entry name" value="Methyltransf_11"/>
    <property type="match status" value="1"/>
</dbReference>
<dbReference type="CDD" id="cd02440">
    <property type="entry name" value="AdoMet_MTases"/>
    <property type="match status" value="1"/>
</dbReference>
<gene>
    <name evidence="2" type="ORF">A2955_02880</name>
</gene>